<organism evidence="3 4">
    <name type="scientific">Amborella trichopoda</name>
    <dbReference type="NCBI Taxonomy" id="13333"/>
    <lineage>
        <taxon>Eukaryota</taxon>
        <taxon>Viridiplantae</taxon>
        <taxon>Streptophyta</taxon>
        <taxon>Embryophyta</taxon>
        <taxon>Tracheophyta</taxon>
        <taxon>Spermatophyta</taxon>
        <taxon>Magnoliopsida</taxon>
        <taxon>Amborellales</taxon>
        <taxon>Amborellaceae</taxon>
        <taxon>Amborella</taxon>
    </lineage>
</organism>
<protein>
    <submittedName>
        <fullName evidence="3">Uncharacterized protein</fullName>
    </submittedName>
</protein>
<proteinExistence type="predicted"/>
<feature type="non-terminal residue" evidence="3">
    <location>
        <position position="1"/>
    </location>
</feature>
<dbReference type="InterPro" id="IPR007233">
    <property type="entry name" value="TRAPPC"/>
</dbReference>
<dbReference type="Proteomes" id="UP000017836">
    <property type="component" value="Unassembled WGS sequence"/>
</dbReference>
<dbReference type="AlphaFoldDB" id="W1NNT6"/>
<keyword evidence="2" id="KW-0931">ER-Golgi transport</keyword>
<dbReference type="Gene3D" id="3.30.450.70">
    <property type="match status" value="1"/>
</dbReference>
<dbReference type="GO" id="GO:0030008">
    <property type="term" value="C:TRAPP complex"/>
    <property type="evidence" value="ECO:0007669"/>
    <property type="project" value="InterPro"/>
</dbReference>
<keyword evidence="4" id="KW-1185">Reference proteome</keyword>
<dbReference type="STRING" id="13333.W1NNT6"/>
<accession>W1NNT6</accession>
<dbReference type="GO" id="GO:0016192">
    <property type="term" value="P:vesicle-mediated transport"/>
    <property type="evidence" value="ECO:0007669"/>
    <property type="project" value="UniProtKB-KW"/>
</dbReference>
<feature type="non-terminal residue" evidence="3">
    <location>
        <position position="57"/>
    </location>
</feature>
<evidence type="ECO:0000256" key="2">
    <source>
        <dbReference type="ARBA" id="ARBA00022892"/>
    </source>
</evidence>
<evidence type="ECO:0000256" key="1">
    <source>
        <dbReference type="ARBA" id="ARBA00022448"/>
    </source>
</evidence>
<sequence>EWLCPRKTLSPQEDHKLMFGFVFSFKSFTTKMDPSHKPENLTSLHQQSVYAGWWPYV</sequence>
<evidence type="ECO:0000313" key="3">
    <source>
        <dbReference type="EMBL" id="ERM97521.1"/>
    </source>
</evidence>
<dbReference type="Gramene" id="ERM97521">
    <property type="protein sequence ID" value="ERM97521"/>
    <property type="gene ID" value="AMTR_s00557p00011380"/>
</dbReference>
<keyword evidence="1" id="KW-0813">Transport</keyword>
<reference evidence="4" key="1">
    <citation type="journal article" date="2013" name="Science">
        <title>The Amborella genome and the evolution of flowering plants.</title>
        <authorList>
            <consortium name="Amborella Genome Project"/>
        </authorList>
    </citation>
    <scope>NUCLEOTIDE SEQUENCE [LARGE SCALE GENOMIC DNA]</scope>
</reference>
<dbReference type="HOGENOM" id="CLU_3002582_0_0_1"/>
<gene>
    <name evidence="3" type="ORF">AMTR_s00557p00011380</name>
</gene>
<dbReference type="EMBL" id="KI396264">
    <property type="protein sequence ID" value="ERM97521.1"/>
    <property type="molecule type" value="Genomic_DNA"/>
</dbReference>
<dbReference type="Pfam" id="PF04099">
    <property type="entry name" value="Sybindin"/>
    <property type="match status" value="1"/>
</dbReference>
<name>W1NNT6_AMBTC</name>
<evidence type="ECO:0000313" key="4">
    <source>
        <dbReference type="Proteomes" id="UP000017836"/>
    </source>
</evidence>